<keyword evidence="1" id="KW-0472">Membrane</keyword>
<keyword evidence="3" id="KW-1185">Reference proteome</keyword>
<feature type="transmembrane region" description="Helical" evidence="1">
    <location>
        <begin position="124"/>
        <end position="147"/>
    </location>
</feature>
<accession>A0A432W0B3</accession>
<evidence type="ECO:0008006" key="4">
    <source>
        <dbReference type="Google" id="ProtNLM"/>
    </source>
</evidence>
<feature type="transmembrane region" description="Helical" evidence="1">
    <location>
        <begin position="31"/>
        <end position="59"/>
    </location>
</feature>
<evidence type="ECO:0000256" key="1">
    <source>
        <dbReference type="SAM" id="Phobius"/>
    </source>
</evidence>
<protein>
    <recommendedName>
        <fullName evidence="4">YgjV family protein</fullName>
    </recommendedName>
</protein>
<dbReference type="AlphaFoldDB" id="A0A432W0B3"/>
<feature type="transmembrane region" description="Helical" evidence="1">
    <location>
        <begin position="71"/>
        <end position="90"/>
    </location>
</feature>
<evidence type="ECO:0000313" key="2">
    <source>
        <dbReference type="EMBL" id="RUO22460.1"/>
    </source>
</evidence>
<keyword evidence="1" id="KW-1133">Transmembrane helix</keyword>
<dbReference type="OrthoDB" id="6240152at2"/>
<feature type="transmembrane region" description="Helical" evidence="1">
    <location>
        <begin position="96"/>
        <end position="115"/>
    </location>
</feature>
<sequence length="180" mass="19902">MDYAVHIFGALALIINFIGYRQETINRYRLVSAFALACLSVHFFMLGASAAGIGLAIGAVRNIVAMRYQSVAILLVFVLLNIVFCLWEWFVLENSAVLFVAYTASLVFTVGSVILKSAQSIRRWFILAESLMLIYSILVLSPFGILFNVSNLISIFLKLRSEKRLAAAAQEGVSGELRAK</sequence>
<name>A0A432W0B3_9GAMM</name>
<dbReference type="Proteomes" id="UP000288395">
    <property type="component" value="Unassembled WGS sequence"/>
</dbReference>
<dbReference type="Pfam" id="PF10688">
    <property type="entry name" value="Imp-YgjV"/>
    <property type="match status" value="1"/>
</dbReference>
<dbReference type="InterPro" id="IPR019629">
    <property type="entry name" value="Uncharacterised_HI1736/YgjV"/>
</dbReference>
<reference evidence="3" key="1">
    <citation type="journal article" date="2018" name="Front. Microbiol.">
        <title>Genome-Based Analysis Reveals the Taxonomy and Diversity of the Family Idiomarinaceae.</title>
        <authorList>
            <person name="Liu Y."/>
            <person name="Lai Q."/>
            <person name="Shao Z."/>
        </authorList>
    </citation>
    <scope>NUCLEOTIDE SEQUENCE [LARGE SCALE GENOMIC DNA]</scope>
    <source>
        <strain evidence="3">GBPy7</strain>
    </source>
</reference>
<evidence type="ECO:0000313" key="3">
    <source>
        <dbReference type="Proteomes" id="UP000288395"/>
    </source>
</evidence>
<dbReference type="RefSeq" id="WP_126766037.1">
    <property type="nucleotide sequence ID" value="NZ_PIPJ01000002.1"/>
</dbReference>
<comment type="caution">
    <text evidence="2">The sequence shown here is derived from an EMBL/GenBank/DDBJ whole genome shotgun (WGS) entry which is preliminary data.</text>
</comment>
<dbReference type="EMBL" id="PIPJ01000002">
    <property type="protein sequence ID" value="RUO22460.1"/>
    <property type="molecule type" value="Genomic_DNA"/>
</dbReference>
<keyword evidence="1" id="KW-0812">Transmembrane</keyword>
<proteinExistence type="predicted"/>
<gene>
    <name evidence="2" type="ORF">CWE08_04595</name>
</gene>
<organism evidence="2 3">
    <name type="scientific">Aliidiomarina iranensis</name>
    <dbReference type="NCBI Taxonomy" id="1434071"/>
    <lineage>
        <taxon>Bacteria</taxon>
        <taxon>Pseudomonadati</taxon>
        <taxon>Pseudomonadota</taxon>
        <taxon>Gammaproteobacteria</taxon>
        <taxon>Alteromonadales</taxon>
        <taxon>Idiomarinaceae</taxon>
        <taxon>Aliidiomarina</taxon>
    </lineage>
</organism>